<dbReference type="GO" id="GO:0006062">
    <property type="term" value="P:sorbitol catabolic process"/>
    <property type="evidence" value="ECO:0007669"/>
    <property type="project" value="TreeGrafter"/>
</dbReference>
<accession>A0A0P7B9Y7</accession>
<evidence type="ECO:0000256" key="1">
    <source>
        <dbReference type="ARBA" id="ARBA00001947"/>
    </source>
</evidence>
<dbReference type="Gene3D" id="3.90.180.10">
    <property type="entry name" value="Medium-chain alcohol dehydrogenases, catalytic domain"/>
    <property type="match status" value="2"/>
</dbReference>
<evidence type="ECO:0000256" key="2">
    <source>
        <dbReference type="ARBA" id="ARBA00008072"/>
    </source>
</evidence>
<evidence type="ECO:0000313" key="7">
    <source>
        <dbReference type="EMBL" id="KPM39011.1"/>
    </source>
</evidence>
<dbReference type="SUPFAM" id="SSF51735">
    <property type="entry name" value="NAD(P)-binding Rossmann-fold domains"/>
    <property type="match status" value="1"/>
</dbReference>
<keyword evidence="3" id="KW-0479">Metal-binding</keyword>
<comment type="similarity">
    <text evidence="2">Belongs to the zinc-containing alcohol dehydrogenase family.</text>
</comment>
<gene>
    <name evidence="7" type="ORF">AK830_g7560</name>
</gene>
<reference evidence="7 8" key="1">
    <citation type="submission" date="2015-09" db="EMBL/GenBank/DDBJ databases">
        <title>Draft genome of a European isolate of the apple canker pathogen Neonectria ditissima.</title>
        <authorList>
            <person name="Gomez-Cortecero A."/>
            <person name="Harrison R.J."/>
            <person name="Armitage A.D."/>
        </authorList>
    </citation>
    <scope>NUCLEOTIDE SEQUENCE [LARGE SCALE GENOMIC DNA]</scope>
    <source>
        <strain evidence="7 8">R09/05</strain>
    </source>
</reference>
<comment type="cofactor">
    <cofactor evidence="1">
        <name>Zn(2+)</name>
        <dbReference type="ChEBI" id="CHEBI:29105"/>
    </cofactor>
</comment>
<feature type="domain" description="Alcohol dehydrogenase-like N-terminal" evidence="6">
    <location>
        <begin position="44"/>
        <end position="128"/>
    </location>
</feature>
<dbReference type="GO" id="GO:0046872">
    <property type="term" value="F:metal ion binding"/>
    <property type="evidence" value="ECO:0007669"/>
    <property type="project" value="UniProtKB-KW"/>
</dbReference>
<dbReference type="EMBL" id="LKCW01000118">
    <property type="protein sequence ID" value="KPM39011.1"/>
    <property type="molecule type" value="Genomic_DNA"/>
</dbReference>
<keyword evidence="4" id="KW-0862">Zinc</keyword>
<dbReference type="SUPFAM" id="SSF50129">
    <property type="entry name" value="GroES-like"/>
    <property type="match status" value="1"/>
</dbReference>
<dbReference type="InterPro" id="IPR036291">
    <property type="entry name" value="NAD(P)-bd_dom_sf"/>
</dbReference>
<comment type="caution">
    <text evidence="7">The sequence shown here is derived from an EMBL/GenBank/DDBJ whole genome shotgun (WGS) entry which is preliminary data.</text>
</comment>
<dbReference type="PANTHER" id="PTHR43161">
    <property type="entry name" value="SORBITOL DEHYDROGENASE"/>
    <property type="match status" value="1"/>
</dbReference>
<dbReference type="PANTHER" id="PTHR43161:SF12">
    <property type="entry name" value="L-ARABINITOL 4-DEHYDROGENASE"/>
    <property type="match status" value="1"/>
</dbReference>
<dbReference type="InterPro" id="IPR011032">
    <property type="entry name" value="GroES-like_sf"/>
</dbReference>
<dbReference type="OrthoDB" id="2148442at2759"/>
<dbReference type="AlphaFoldDB" id="A0A0P7B9Y7"/>
<name>A0A0P7B9Y7_9HYPO</name>
<sequence>MASNLANPPPTEKNVGIHIDPEHNLYVAAAAPSLQEVRDGSSLQPGEVTVAIKSTGICGSNVHFWKHSGIGPWKVTGPHILGHESAGVVIATHPSVENLVVGDRVAVEPHIICGACEPCLTSRYNGCKMSQRIIQRDDTIEQFADKINVAIGEDVEITIALECTGVESSVSSAIQTVKFGGKVFVISVGKEKMEIPFMRCSAQEVELQFQQRYVNMWPRAIRVLGSGISCVS</sequence>
<dbReference type="STRING" id="78410.A0A0P7B9Y7"/>
<dbReference type="Gene3D" id="3.40.50.720">
    <property type="entry name" value="NAD(P)-binding Rossmann-like Domain"/>
    <property type="match status" value="1"/>
</dbReference>
<evidence type="ECO:0000313" key="8">
    <source>
        <dbReference type="Proteomes" id="UP000050424"/>
    </source>
</evidence>
<dbReference type="Proteomes" id="UP000050424">
    <property type="component" value="Unassembled WGS sequence"/>
</dbReference>
<keyword evidence="8" id="KW-1185">Reference proteome</keyword>
<evidence type="ECO:0000259" key="6">
    <source>
        <dbReference type="Pfam" id="PF08240"/>
    </source>
</evidence>
<protein>
    <recommendedName>
        <fullName evidence="6">Alcohol dehydrogenase-like N-terminal domain-containing protein</fullName>
    </recommendedName>
</protein>
<dbReference type="Pfam" id="PF08240">
    <property type="entry name" value="ADH_N"/>
    <property type="match status" value="1"/>
</dbReference>
<evidence type="ECO:0000256" key="4">
    <source>
        <dbReference type="ARBA" id="ARBA00022833"/>
    </source>
</evidence>
<evidence type="ECO:0000256" key="3">
    <source>
        <dbReference type="ARBA" id="ARBA00022723"/>
    </source>
</evidence>
<dbReference type="GO" id="GO:0003939">
    <property type="term" value="F:L-iditol 2-dehydrogenase (NAD+) activity"/>
    <property type="evidence" value="ECO:0007669"/>
    <property type="project" value="TreeGrafter"/>
</dbReference>
<dbReference type="InterPro" id="IPR013154">
    <property type="entry name" value="ADH-like_N"/>
</dbReference>
<organism evidence="7 8">
    <name type="scientific">Neonectria ditissima</name>
    <dbReference type="NCBI Taxonomy" id="78410"/>
    <lineage>
        <taxon>Eukaryota</taxon>
        <taxon>Fungi</taxon>
        <taxon>Dikarya</taxon>
        <taxon>Ascomycota</taxon>
        <taxon>Pezizomycotina</taxon>
        <taxon>Sordariomycetes</taxon>
        <taxon>Hypocreomycetidae</taxon>
        <taxon>Hypocreales</taxon>
        <taxon>Nectriaceae</taxon>
        <taxon>Neonectria</taxon>
    </lineage>
</organism>
<proteinExistence type="inferred from homology"/>
<evidence type="ECO:0000256" key="5">
    <source>
        <dbReference type="ARBA" id="ARBA00023002"/>
    </source>
</evidence>
<keyword evidence="5" id="KW-0560">Oxidoreductase</keyword>